<evidence type="ECO:0000313" key="3">
    <source>
        <dbReference type="EMBL" id="CAE0350954.1"/>
    </source>
</evidence>
<feature type="compositionally biased region" description="Basic and acidic residues" evidence="2">
    <location>
        <begin position="21"/>
        <end position="33"/>
    </location>
</feature>
<organism evidence="3">
    <name type="scientific">Euplotes harpa</name>
    <dbReference type="NCBI Taxonomy" id="151035"/>
    <lineage>
        <taxon>Eukaryota</taxon>
        <taxon>Sar</taxon>
        <taxon>Alveolata</taxon>
        <taxon>Ciliophora</taxon>
        <taxon>Intramacronucleata</taxon>
        <taxon>Spirotrichea</taxon>
        <taxon>Hypotrichia</taxon>
        <taxon>Euplotida</taxon>
        <taxon>Euplotidae</taxon>
        <taxon>Euplotes</taxon>
    </lineage>
</organism>
<accession>A0A7S3NAU6</accession>
<feature type="region of interest" description="Disordered" evidence="2">
    <location>
        <begin position="1"/>
        <end position="33"/>
    </location>
</feature>
<feature type="region of interest" description="Disordered" evidence="2">
    <location>
        <begin position="160"/>
        <end position="184"/>
    </location>
</feature>
<feature type="compositionally biased region" description="Basic residues" evidence="2">
    <location>
        <begin position="8"/>
        <end position="20"/>
    </location>
</feature>
<name>A0A7S3NAU6_9SPIT</name>
<feature type="compositionally biased region" description="Polar residues" evidence="2">
    <location>
        <begin position="174"/>
        <end position="184"/>
    </location>
</feature>
<dbReference type="EMBL" id="HBII01023831">
    <property type="protein sequence ID" value="CAE0350954.1"/>
    <property type="molecule type" value="Transcribed_RNA"/>
</dbReference>
<evidence type="ECO:0000256" key="1">
    <source>
        <dbReference type="SAM" id="Coils"/>
    </source>
</evidence>
<gene>
    <name evidence="3" type="ORF">EHAR0213_LOCUS9868</name>
</gene>
<protein>
    <submittedName>
        <fullName evidence="3">Uncharacterized protein</fullName>
    </submittedName>
</protein>
<sequence length="184" mass="22365">MMRCTRTSSKRNKKTNKKLSQKKEERLNEVRHKRQEIEERKQEIYKERRKAAQSLRIKRMKNDQKKYEFLNEVRMQNAAKKELIKTQEKQASIHLENLKRRHIMEVQNNNKNSVLSEKELIRRREREAQRLERLEAELLQNLQQTQLMEKEAFSQLEHAMIDASRPKRDRINNRGLSKSSSQNR</sequence>
<keyword evidence="1" id="KW-0175">Coiled coil</keyword>
<dbReference type="AlphaFoldDB" id="A0A7S3NAU6"/>
<feature type="coiled-coil region" evidence="1">
    <location>
        <begin position="114"/>
        <end position="151"/>
    </location>
</feature>
<evidence type="ECO:0000256" key="2">
    <source>
        <dbReference type="SAM" id="MobiDB-lite"/>
    </source>
</evidence>
<reference evidence="3" key="1">
    <citation type="submission" date="2021-01" db="EMBL/GenBank/DDBJ databases">
        <authorList>
            <person name="Corre E."/>
            <person name="Pelletier E."/>
            <person name="Niang G."/>
            <person name="Scheremetjew M."/>
            <person name="Finn R."/>
            <person name="Kale V."/>
            <person name="Holt S."/>
            <person name="Cochrane G."/>
            <person name="Meng A."/>
            <person name="Brown T."/>
            <person name="Cohen L."/>
        </authorList>
    </citation>
    <scope>NUCLEOTIDE SEQUENCE</scope>
    <source>
        <strain evidence="3">FSP1.4</strain>
    </source>
</reference>
<proteinExistence type="predicted"/>